<dbReference type="GO" id="GO:0016707">
    <property type="term" value="F:gibberellin 3-beta-dioxygenase activity"/>
    <property type="evidence" value="ECO:0007669"/>
    <property type="project" value="UniProtKB-EC"/>
</dbReference>
<feature type="domain" description="Fe2OG dioxygenase" evidence="9">
    <location>
        <begin position="197"/>
        <end position="306"/>
    </location>
</feature>
<comment type="cofactor">
    <cofactor evidence="1">
        <name>L-ascorbate</name>
        <dbReference type="ChEBI" id="CHEBI:38290"/>
    </cofactor>
</comment>
<keyword evidence="4 8" id="KW-0560">Oxidoreductase</keyword>
<dbReference type="InterPro" id="IPR027443">
    <property type="entry name" value="IPNS-like_sf"/>
</dbReference>
<dbReference type="InterPro" id="IPR026992">
    <property type="entry name" value="DIOX_N"/>
</dbReference>
<keyword evidence="5 8" id="KW-0408">Iron</keyword>
<evidence type="ECO:0000256" key="5">
    <source>
        <dbReference type="ARBA" id="ARBA00023004"/>
    </source>
</evidence>
<dbReference type="OrthoDB" id="288590at2759"/>
<keyword evidence="3 10" id="KW-0223">Dioxygenase</keyword>
<evidence type="ECO:0000256" key="1">
    <source>
        <dbReference type="ARBA" id="ARBA00001961"/>
    </source>
</evidence>
<protein>
    <recommendedName>
        <fullName evidence="7">gibberellin 3beta-dioxygenase</fullName>
        <ecNumber evidence="7">1.14.11.15</ecNumber>
    </recommendedName>
</protein>
<name>A0A833VHU4_9POAL</name>
<evidence type="ECO:0000256" key="7">
    <source>
        <dbReference type="ARBA" id="ARBA00066695"/>
    </source>
</evidence>
<dbReference type="FunFam" id="2.60.120.330:FF:000013">
    <property type="entry name" value="Gibberellin 3-beta-dioxygenase 1"/>
    <property type="match status" value="1"/>
</dbReference>
<gene>
    <name evidence="10" type="ORF">FCM35_KLT08600</name>
</gene>
<organism evidence="10 11">
    <name type="scientific">Carex littledalei</name>
    <dbReference type="NCBI Taxonomy" id="544730"/>
    <lineage>
        <taxon>Eukaryota</taxon>
        <taxon>Viridiplantae</taxon>
        <taxon>Streptophyta</taxon>
        <taxon>Embryophyta</taxon>
        <taxon>Tracheophyta</taxon>
        <taxon>Spermatophyta</taxon>
        <taxon>Magnoliopsida</taxon>
        <taxon>Liliopsida</taxon>
        <taxon>Poales</taxon>
        <taxon>Cyperaceae</taxon>
        <taxon>Cyperoideae</taxon>
        <taxon>Cariceae</taxon>
        <taxon>Carex</taxon>
        <taxon>Carex subgen. Euthyceras</taxon>
    </lineage>
</organism>
<dbReference type="InterPro" id="IPR044861">
    <property type="entry name" value="IPNS-like_FE2OG_OXY"/>
</dbReference>
<dbReference type="EC" id="1.14.11.15" evidence="7"/>
<evidence type="ECO:0000313" key="10">
    <source>
        <dbReference type="EMBL" id="KAF3326970.1"/>
    </source>
</evidence>
<dbReference type="GO" id="GO:0009686">
    <property type="term" value="P:gibberellin biosynthetic process"/>
    <property type="evidence" value="ECO:0007669"/>
    <property type="project" value="UniProtKB-ARBA"/>
</dbReference>
<evidence type="ECO:0000259" key="9">
    <source>
        <dbReference type="PROSITE" id="PS51471"/>
    </source>
</evidence>
<evidence type="ECO:0000256" key="8">
    <source>
        <dbReference type="RuleBase" id="RU003682"/>
    </source>
</evidence>
<evidence type="ECO:0000313" key="11">
    <source>
        <dbReference type="Proteomes" id="UP000623129"/>
    </source>
</evidence>
<sequence>MPSLPEKPVPNVPLHLLQPKNFQFDSVPESHAWLDLHDHPTVDPTGPDTVPLINLTDPKLTTKIRKACEEWGVFQISVHDIAPNLLARLEEHTHRLFALPPDRKLEAAKSPGDMSGYGLVPISSFFSKFMWSEGFTIAGSPLQHAQKLWPDDYTSFCEVVEEFNKVMKQLGSKLLNVMLLSLGLSEEEIIRAGPVRDWDEMSAAIQLNSYPACPDPDRTVGLAAHTDSSLLTLLYQNGVSGLQVLRPKDHIGQTRWVTVPPVPNTFTVNIGDLMHVLSNGRFRSVMHRAMVNPTRHRISVGFFYGPATGVKVGPINKLTGPGRGPVYKPVTWQEYQRLRGKLFDKALEALKIGEEMA</sequence>
<dbReference type="InterPro" id="IPR005123">
    <property type="entry name" value="Oxoglu/Fe-dep_dioxygenase_dom"/>
</dbReference>
<dbReference type="AlphaFoldDB" id="A0A833VHU4"/>
<dbReference type="EMBL" id="SWLB01000018">
    <property type="protein sequence ID" value="KAF3326970.1"/>
    <property type="molecule type" value="Genomic_DNA"/>
</dbReference>
<comment type="caution">
    <text evidence="10">The sequence shown here is derived from an EMBL/GenBank/DDBJ whole genome shotgun (WGS) entry which is preliminary data.</text>
</comment>
<evidence type="ECO:0000256" key="4">
    <source>
        <dbReference type="ARBA" id="ARBA00023002"/>
    </source>
</evidence>
<reference evidence="10" key="1">
    <citation type="submission" date="2020-01" db="EMBL/GenBank/DDBJ databases">
        <title>Genome sequence of Kobresia littledalei, the first chromosome-level genome in the family Cyperaceae.</title>
        <authorList>
            <person name="Qu G."/>
        </authorList>
    </citation>
    <scope>NUCLEOTIDE SEQUENCE</scope>
    <source>
        <strain evidence="10">C.B.Clarke</strain>
        <tissue evidence="10">Leaf</tissue>
    </source>
</reference>
<dbReference type="Pfam" id="PF14226">
    <property type="entry name" value="DIOX_N"/>
    <property type="match status" value="1"/>
</dbReference>
<evidence type="ECO:0000256" key="2">
    <source>
        <dbReference type="ARBA" id="ARBA00022723"/>
    </source>
</evidence>
<evidence type="ECO:0000256" key="6">
    <source>
        <dbReference type="ARBA" id="ARBA00052181"/>
    </source>
</evidence>
<comment type="similarity">
    <text evidence="8">Belongs to the iron/ascorbate-dependent oxidoreductase family.</text>
</comment>
<dbReference type="SMR" id="A0A833VHU4"/>
<dbReference type="Proteomes" id="UP000623129">
    <property type="component" value="Unassembled WGS sequence"/>
</dbReference>
<keyword evidence="2 8" id="KW-0479">Metal-binding</keyword>
<evidence type="ECO:0000256" key="3">
    <source>
        <dbReference type="ARBA" id="ARBA00022964"/>
    </source>
</evidence>
<comment type="catalytic activity">
    <reaction evidence="6">
        <text>gibberellin A20 + 2-oxoglutarate + O2 = gibberellin A1 + succinate + CO2</text>
        <dbReference type="Rhea" id="RHEA:10104"/>
        <dbReference type="ChEBI" id="CHEBI:15379"/>
        <dbReference type="ChEBI" id="CHEBI:16526"/>
        <dbReference type="ChEBI" id="CHEBI:16810"/>
        <dbReference type="ChEBI" id="CHEBI:30031"/>
        <dbReference type="ChEBI" id="CHEBI:58524"/>
        <dbReference type="ChEBI" id="CHEBI:58526"/>
        <dbReference type="EC" id="1.14.11.15"/>
    </reaction>
</comment>
<dbReference type="PROSITE" id="PS51471">
    <property type="entry name" value="FE2OG_OXY"/>
    <property type="match status" value="1"/>
</dbReference>
<proteinExistence type="inferred from homology"/>
<dbReference type="SUPFAM" id="SSF51197">
    <property type="entry name" value="Clavaminate synthase-like"/>
    <property type="match status" value="1"/>
</dbReference>
<keyword evidence="11" id="KW-1185">Reference proteome</keyword>
<dbReference type="InterPro" id="IPR050231">
    <property type="entry name" value="Iron_ascorbate_oxido_reductase"/>
</dbReference>
<dbReference type="GO" id="GO:0046872">
    <property type="term" value="F:metal ion binding"/>
    <property type="evidence" value="ECO:0007669"/>
    <property type="project" value="UniProtKB-KW"/>
</dbReference>
<dbReference type="PANTHER" id="PTHR47990">
    <property type="entry name" value="2-OXOGLUTARATE (2OG) AND FE(II)-DEPENDENT OXYGENASE SUPERFAMILY PROTEIN-RELATED"/>
    <property type="match status" value="1"/>
</dbReference>
<dbReference type="Pfam" id="PF03171">
    <property type="entry name" value="2OG-FeII_Oxy"/>
    <property type="match status" value="1"/>
</dbReference>
<dbReference type="Gene3D" id="2.60.120.330">
    <property type="entry name" value="B-lactam Antibiotic, Isopenicillin N Synthase, Chain"/>
    <property type="match status" value="1"/>
</dbReference>
<accession>A0A833VHU4</accession>